<accession>A0A8S1QMG7</accession>
<evidence type="ECO:0000313" key="2">
    <source>
        <dbReference type="Proteomes" id="UP000688137"/>
    </source>
</evidence>
<protein>
    <submittedName>
        <fullName evidence="1">Uncharacterized protein</fullName>
    </submittedName>
</protein>
<dbReference type="Proteomes" id="UP000688137">
    <property type="component" value="Unassembled WGS sequence"/>
</dbReference>
<keyword evidence="2" id="KW-1185">Reference proteome</keyword>
<dbReference type="AlphaFoldDB" id="A0A8S1QMG7"/>
<evidence type="ECO:0000313" key="1">
    <source>
        <dbReference type="EMBL" id="CAD8116903.1"/>
    </source>
</evidence>
<comment type="caution">
    <text evidence="1">The sequence shown here is derived from an EMBL/GenBank/DDBJ whole genome shotgun (WGS) entry which is preliminary data.</text>
</comment>
<reference evidence="1" key="1">
    <citation type="submission" date="2021-01" db="EMBL/GenBank/DDBJ databases">
        <authorList>
            <consortium name="Genoscope - CEA"/>
            <person name="William W."/>
        </authorList>
    </citation>
    <scope>NUCLEOTIDE SEQUENCE</scope>
</reference>
<organism evidence="1 2">
    <name type="scientific">Paramecium primaurelia</name>
    <dbReference type="NCBI Taxonomy" id="5886"/>
    <lineage>
        <taxon>Eukaryota</taxon>
        <taxon>Sar</taxon>
        <taxon>Alveolata</taxon>
        <taxon>Ciliophora</taxon>
        <taxon>Intramacronucleata</taxon>
        <taxon>Oligohymenophorea</taxon>
        <taxon>Peniculida</taxon>
        <taxon>Parameciidae</taxon>
        <taxon>Paramecium</taxon>
    </lineage>
</organism>
<gene>
    <name evidence="1" type="ORF">PPRIM_AZ9-3.1.T1830012</name>
</gene>
<dbReference type="EMBL" id="CAJJDM010000192">
    <property type="protein sequence ID" value="CAD8116903.1"/>
    <property type="molecule type" value="Genomic_DNA"/>
</dbReference>
<sequence length="169" mass="20270">MAKKMKTVYLALNPLREFIGEFKIKIIFVKFIQIQIYTFSNQICTLLNANKVILKQRKNVIIPLIVNKNMIIFFECYSNQLNWQFDLTCQKYLFLSDLGSEERYYFDGTIDYISYSRQCKKCIIDNFIYCLKYLCYNQNFCSLLPSYPILENKSQNQNKLCTLQRQLKF</sequence>
<proteinExistence type="predicted"/>
<name>A0A8S1QMG7_PARPR</name>